<dbReference type="Gene3D" id="3.10.129.10">
    <property type="entry name" value="Hotdog Thioesterase"/>
    <property type="match status" value="1"/>
</dbReference>
<dbReference type="InterPro" id="IPR029069">
    <property type="entry name" value="HotDog_dom_sf"/>
</dbReference>
<dbReference type="PANTHER" id="PTHR47260:SF1">
    <property type="entry name" value="UPF0644 PROTEIN PB2B4.06"/>
    <property type="match status" value="1"/>
</dbReference>
<evidence type="ECO:0000259" key="2">
    <source>
        <dbReference type="Pfam" id="PF03061"/>
    </source>
</evidence>
<comment type="caution">
    <text evidence="3">The sequence shown here is derived from an EMBL/GenBank/DDBJ whole genome shotgun (WGS) entry which is preliminary data.</text>
</comment>
<dbReference type="VEuPathDB" id="FungiDB:C8Q69DRAFT_461711"/>
<dbReference type="SUPFAM" id="SSF54637">
    <property type="entry name" value="Thioesterase/thiol ester dehydrase-isomerase"/>
    <property type="match status" value="1"/>
</dbReference>
<dbReference type="CDD" id="cd03443">
    <property type="entry name" value="PaaI_thioesterase"/>
    <property type="match status" value="1"/>
</dbReference>
<feature type="domain" description="Thioesterase" evidence="2">
    <location>
        <begin position="182"/>
        <end position="258"/>
    </location>
</feature>
<evidence type="ECO:0000256" key="1">
    <source>
        <dbReference type="SAM" id="MobiDB-lite"/>
    </source>
</evidence>
<reference evidence="3 4" key="1">
    <citation type="journal article" date="2018" name="Front. Microbiol.">
        <title>Genomic and genetic insights into a cosmopolitan fungus, Paecilomyces variotii (Eurotiales).</title>
        <authorList>
            <person name="Urquhart A.S."/>
            <person name="Mondo S.J."/>
            <person name="Makela M.R."/>
            <person name="Hane J.K."/>
            <person name="Wiebenga A."/>
            <person name="He G."/>
            <person name="Mihaltcheva S."/>
            <person name="Pangilinan J."/>
            <person name="Lipzen A."/>
            <person name="Barry K."/>
            <person name="de Vries R.P."/>
            <person name="Grigoriev I.V."/>
            <person name="Idnurm A."/>
        </authorList>
    </citation>
    <scope>NUCLEOTIDE SEQUENCE [LARGE SCALE GENOMIC DNA]</scope>
    <source>
        <strain evidence="3 4">CBS 101075</strain>
    </source>
</reference>
<keyword evidence="4" id="KW-1185">Reference proteome</keyword>
<dbReference type="PANTHER" id="PTHR47260">
    <property type="entry name" value="UPF0644 PROTEIN PB2B4.06"/>
    <property type="match status" value="1"/>
</dbReference>
<evidence type="ECO:0000313" key="3">
    <source>
        <dbReference type="EMBL" id="RWQ96925.1"/>
    </source>
</evidence>
<gene>
    <name evidence="3" type="ORF">C8Q69DRAFT_461711</name>
</gene>
<dbReference type="InterPro" id="IPR052061">
    <property type="entry name" value="PTE-AB_protein"/>
</dbReference>
<protein>
    <submittedName>
        <fullName evidence="3">Thioesterase family protein</fullName>
    </submittedName>
</protein>
<dbReference type="STRING" id="264951.A0A443HYK9"/>
<dbReference type="AlphaFoldDB" id="A0A443HYK9"/>
<dbReference type="Pfam" id="PF03061">
    <property type="entry name" value="4HBT"/>
    <property type="match status" value="1"/>
</dbReference>
<evidence type="ECO:0000313" key="4">
    <source>
        <dbReference type="Proteomes" id="UP000283841"/>
    </source>
</evidence>
<feature type="compositionally biased region" description="Low complexity" evidence="1">
    <location>
        <begin position="38"/>
        <end position="55"/>
    </location>
</feature>
<name>A0A443HYK9_BYSSP</name>
<dbReference type="Proteomes" id="UP000283841">
    <property type="component" value="Unassembled WGS sequence"/>
</dbReference>
<dbReference type="RefSeq" id="XP_028486570.1">
    <property type="nucleotide sequence ID" value="XM_028630267.1"/>
</dbReference>
<accession>A0A443HYK9</accession>
<feature type="region of interest" description="Disordered" evidence="1">
    <location>
        <begin position="35"/>
        <end position="56"/>
    </location>
</feature>
<dbReference type="GeneID" id="39599544"/>
<organism evidence="3 4">
    <name type="scientific">Byssochlamys spectabilis</name>
    <name type="common">Paecilomyces variotii</name>
    <dbReference type="NCBI Taxonomy" id="264951"/>
    <lineage>
        <taxon>Eukaryota</taxon>
        <taxon>Fungi</taxon>
        <taxon>Dikarya</taxon>
        <taxon>Ascomycota</taxon>
        <taxon>Pezizomycotina</taxon>
        <taxon>Eurotiomycetes</taxon>
        <taxon>Eurotiomycetidae</taxon>
        <taxon>Eurotiales</taxon>
        <taxon>Thermoascaceae</taxon>
        <taxon>Paecilomyces</taxon>
    </lineage>
</organism>
<sequence length="280" mass="30892">MPFARSFQAPLLKQIYPQRPLALSLRPTRQLLSKRCNSSATPPIAPPSQSQSQKSTRSRRLRNLLYIAIFGGLGLSLGSGIEKLIASPPVPDTEEDITWRKRIEREYEFLPVVQALRNDPDLGGEWTAYSNFSDEEKEHRLTSGSLKGSRGLALQKLFYNDKKKSIINVVYFGGGLEGWPTVVHGGALATVLDETFGRVAVRSFPAKTGVTANLNINYRARVSSGSYYTIQATLDPILSTDRKAHMTAEVRDQTGKLCVEATALFVVPKNIPLRAIGDGF</sequence>
<dbReference type="InterPro" id="IPR006683">
    <property type="entry name" value="Thioestr_dom"/>
</dbReference>
<dbReference type="EMBL" id="RCNU01000003">
    <property type="protein sequence ID" value="RWQ96925.1"/>
    <property type="molecule type" value="Genomic_DNA"/>
</dbReference>
<proteinExistence type="predicted"/>